<name>A0A0F9NGD9_9ZZZZ</name>
<protein>
    <submittedName>
        <fullName evidence="1">Uncharacterized protein</fullName>
    </submittedName>
</protein>
<accession>A0A0F9NGD9</accession>
<dbReference type="AlphaFoldDB" id="A0A0F9NGD9"/>
<sequence>MNNPFKRQKKLKLKAKDLLFRAPKTYLKCDHCGRVRILDGTVYGTDPIFVGMHRKCKTCGYHLYKRINKKYMKNPK</sequence>
<evidence type="ECO:0000313" key="1">
    <source>
        <dbReference type="EMBL" id="KKM87760.1"/>
    </source>
</evidence>
<dbReference type="EMBL" id="LAZR01007057">
    <property type="protein sequence ID" value="KKM87760.1"/>
    <property type="molecule type" value="Genomic_DNA"/>
</dbReference>
<proteinExistence type="predicted"/>
<gene>
    <name evidence="1" type="ORF">LCGC14_1265690</name>
</gene>
<organism evidence="1">
    <name type="scientific">marine sediment metagenome</name>
    <dbReference type="NCBI Taxonomy" id="412755"/>
    <lineage>
        <taxon>unclassified sequences</taxon>
        <taxon>metagenomes</taxon>
        <taxon>ecological metagenomes</taxon>
    </lineage>
</organism>
<comment type="caution">
    <text evidence="1">The sequence shown here is derived from an EMBL/GenBank/DDBJ whole genome shotgun (WGS) entry which is preliminary data.</text>
</comment>
<reference evidence="1" key="1">
    <citation type="journal article" date="2015" name="Nature">
        <title>Complex archaea that bridge the gap between prokaryotes and eukaryotes.</title>
        <authorList>
            <person name="Spang A."/>
            <person name="Saw J.H."/>
            <person name="Jorgensen S.L."/>
            <person name="Zaremba-Niedzwiedzka K."/>
            <person name="Martijn J."/>
            <person name="Lind A.E."/>
            <person name="van Eijk R."/>
            <person name="Schleper C."/>
            <person name="Guy L."/>
            <person name="Ettema T.J."/>
        </authorList>
    </citation>
    <scope>NUCLEOTIDE SEQUENCE</scope>
</reference>